<comment type="caution">
    <text evidence="8">The sequence shown here is derived from an EMBL/GenBank/DDBJ whole genome shotgun (WGS) entry which is preliminary data.</text>
</comment>
<accession>A0A4R3LVV6</accession>
<gene>
    <name evidence="8" type="ORF">EDC64_11240</name>
</gene>
<evidence type="ECO:0000256" key="2">
    <source>
        <dbReference type="ARBA" id="ARBA00012553"/>
    </source>
</evidence>
<keyword evidence="3" id="KW-0456">Lyase</keyword>
<evidence type="ECO:0000256" key="7">
    <source>
        <dbReference type="PIRSR" id="PIRSR015957-1"/>
    </source>
</evidence>
<keyword evidence="9" id="KW-1185">Reference proteome</keyword>
<dbReference type="GO" id="GO:0016829">
    <property type="term" value="F:lyase activity"/>
    <property type="evidence" value="ECO:0007669"/>
    <property type="project" value="UniProtKB-KW"/>
</dbReference>
<sequence>MIAAGPRPGLLASVATPEEMALAIAGGADIVDLKDPAAGALGAWELDALERAVKHRAGAARPLLSATVGDHPCTADALSQAAEAVAATGIPLVKIGFATKGLTSAAVVAAISGLAPLARRARLVAVLFADQDPDFALLGPLTAAGFHGAMLDTADKAGGALRHHLADARLGAFVAEARGRGLLTGLAGSLRTTDIAPLAALAPDYLGFRGALCSGGRIGRMEAAALADVRARLDRAARLPDAV</sequence>
<dbReference type="Pfam" id="PF04476">
    <property type="entry name" value="4HFCP_synth"/>
    <property type="match status" value="1"/>
</dbReference>
<evidence type="ECO:0000313" key="8">
    <source>
        <dbReference type="EMBL" id="TCT02607.1"/>
    </source>
</evidence>
<evidence type="ECO:0000256" key="3">
    <source>
        <dbReference type="ARBA" id="ARBA00023239"/>
    </source>
</evidence>
<comment type="catalytic activity">
    <reaction evidence="6">
        <text>2 D-glyceraldehyde 3-phosphate = 4-(hydroxymethyl)-2-furancarboxaldehyde phosphate + phosphate + 2 H2O</text>
        <dbReference type="Rhea" id="RHEA:43536"/>
        <dbReference type="ChEBI" id="CHEBI:15377"/>
        <dbReference type="ChEBI" id="CHEBI:43474"/>
        <dbReference type="ChEBI" id="CHEBI:59776"/>
        <dbReference type="ChEBI" id="CHEBI:83407"/>
        <dbReference type="EC" id="4.2.3.153"/>
    </reaction>
</comment>
<evidence type="ECO:0000313" key="9">
    <source>
        <dbReference type="Proteomes" id="UP000294664"/>
    </source>
</evidence>
<dbReference type="Proteomes" id="UP000294664">
    <property type="component" value="Unassembled WGS sequence"/>
</dbReference>
<feature type="active site" description="Proton acceptor" evidence="7">
    <location>
        <position position="94"/>
    </location>
</feature>
<keyword evidence="4" id="KW-0704">Schiff base</keyword>
<dbReference type="EMBL" id="SMAI01000012">
    <property type="protein sequence ID" value="TCT02607.1"/>
    <property type="molecule type" value="Genomic_DNA"/>
</dbReference>
<comment type="function">
    <text evidence="1">Catalyzes the formation of 4-(hydroxymethyl)-2-furancarboxaldehyde phosphate (4-HFC-P) from two molecules of glyceraldehyde-3-P (GA-3-P).</text>
</comment>
<dbReference type="EC" id="4.2.3.153" evidence="2"/>
<evidence type="ECO:0000256" key="4">
    <source>
        <dbReference type="ARBA" id="ARBA00023270"/>
    </source>
</evidence>
<dbReference type="PIRSF" id="PIRSF015957">
    <property type="entry name" value="UCP015957"/>
    <property type="match status" value="1"/>
</dbReference>
<name>A0A4R3LVV6_9HYPH</name>
<dbReference type="RefSeq" id="WP_132033679.1">
    <property type="nucleotide sequence ID" value="NZ_SMAI01000012.1"/>
</dbReference>
<feature type="active site" description="Schiff-base intermediate with substrate" evidence="7">
    <location>
        <position position="34"/>
    </location>
</feature>
<organism evidence="8 9">
    <name type="scientific">Aquabacter spiritensis</name>
    <dbReference type="NCBI Taxonomy" id="933073"/>
    <lineage>
        <taxon>Bacteria</taxon>
        <taxon>Pseudomonadati</taxon>
        <taxon>Pseudomonadota</taxon>
        <taxon>Alphaproteobacteria</taxon>
        <taxon>Hyphomicrobiales</taxon>
        <taxon>Xanthobacteraceae</taxon>
        <taxon>Aquabacter</taxon>
    </lineage>
</organism>
<dbReference type="AlphaFoldDB" id="A0A4R3LVV6"/>
<proteinExistence type="predicted"/>
<dbReference type="OrthoDB" id="7580479at2"/>
<reference evidence="8 9" key="1">
    <citation type="submission" date="2019-03" db="EMBL/GenBank/DDBJ databases">
        <title>Genomic Encyclopedia of Type Strains, Phase IV (KMG-IV): sequencing the most valuable type-strain genomes for metagenomic binning, comparative biology and taxonomic classification.</title>
        <authorList>
            <person name="Goeker M."/>
        </authorList>
    </citation>
    <scope>NUCLEOTIDE SEQUENCE [LARGE SCALE GENOMIC DNA]</scope>
    <source>
        <strain evidence="8 9">DSM 9035</strain>
    </source>
</reference>
<protein>
    <recommendedName>
        <fullName evidence="2">(5-formylfuran-3-yl)methyl phosphate synthase</fullName>
        <ecNumber evidence="2">4.2.3.153</ecNumber>
    </recommendedName>
    <alternativeName>
        <fullName evidence="5">4-(hydroxymethyl)-2-furancarboxaldehyde-phosphate synthase</fullName>
    </alternativeName>
</protein>
<evidence type="ECO:0000256" key="1">
    <source>
        <dbReference type="ARBA" id="ARBA00003810"/>
    </source>
</evidence>
<dbReference type="InterPro" id="IPR007565">
    <property type="entry name" value="4HFCP_synth"/>
</dbReference>
<evidence type="ECO:0000256" key="5">
    <source>
        <dbReference type="ARBA" id="ARBA00032523"/>
    </source>
</evidence>
<evidence type="ECO:0000256" key="6">
    <source>
        <dbReference type="ARBA" id="ARBA00047628"/>
    </source>
</evidence>